<comment type="caution">
    <text evidence="1">The sequence shown here is derived from an EMBL/GenBank/DDBJ whole genome shotgun (WGS) entry which is preliminary data.</text>
</comment>
<dbReference type="AlphaFoldDB" id="A0A811VGA1"/>
<name>A0A811VGA1_CERCA</name>
<proteinExistence type="predicted"/>
<reference evidence="1" key="1">
    <citation type="submission" date="2020-11" db="EMBL/GenBank/DDBJ databases">
        <authorList>
            <person name="Whitehead M."/>
        </authorList>
    </citation>
    <scope>NUCLEOTIDE SEQUENCE</scope>
    <source>
        <strain evidence="1">EGII</strain>
    </source>
</reference>
<evidence type="ECO:0000313" key="1">
    <source>
        <dbReference type="EMBL" id="CAD7014014.1"/>
    </source>
</evidence>
<protein>
    <submittedName>
        <fullName evidence="1">(Mediterranean fruit fly) hypothetical protein</fullName>
    </submittedName>
</protein>
<organism evidence="1 2">
    <name type="scientific">Ceratitis capitata</name>
    <name type="common">Mediterranean fruit fly</name>
    <name type="synonym">Tephritis capitata</name>
    <dbReference type="NCBI Taxonomy" id="7213"/>
    <lineage>
        <taxon>Eukaryota</taxon>
        <taxon>Metazoa</taxon>
        <taxon>Ecdysozoa</taxon>
        <taxon>Arthropoda</taxon>
        <taxon>Hexapoda</taxon>
        <taxon>Insecta</taxon>
        <taxon>Pterygota</taxon>
        <taxon>Neoptera</taxon>
        <taxon>Endopterygota</taxon>
        <taxon>Diptera</taxon>
        <taxon>Brachycera</taxon>
        <taxon>Muscomorpha</taxon>
        <taxon>Tephritoidea</taxon>
        <taxon>Tephritidae</taxon>
        <taxon>Ceratitis</taxon>
        <taxon>Ceratitis</taxon>
    </lineage>
</organism>
<accession>A0A811VGA1</accession>
<evidence type="ECO:0000313" key="2">
    <source>
        <dbReference type="Proteomes" id="UP000606786"/>
    </source>
</evidence>
<dbReference type="Proteomes" id="UP000606786">
    <property type="component" value="Unassembled WGS sequence"/>
</dbReference>
<keyword evidence="2" id="KW-1185">Reference proteome</keyword>
<gene>
    <name evidence="1" type="ORF">CCAP1982_LOCUS22020</name>
</gene>
<sequence>MDFTKFMNKFNEIERTLSPTSSLRLTFDNISPESEEPDANKRLWGVPVPPFVSDKVVSWIEEEFNEPPIYYNGNAVIRKFSFT</sequence>
<dbReference type="EMBL" id="CAJHJT010000056">
    <property type="protein sequence ID" value="CAD7014014.1"/>
    <property type="molecule type" value="Genomic_DNA"/>
</dbReference>
<dbReference type="OrthoDB" id="271628at2759"/>